<accession>A0A6I2F836</accession>
<dbReference type="SUPFAM" id="SSF51261">
    <property type="entry name" value="Duplicated hybrid motif"/>
    <property type="match status" value="1"/>
</dbReference>
<proteinExistence type="predicted"/>
<keyword evidence="3" id="KW-1185">Reference proteome</keyword>
<dbReference type="PANTHER" id="PTHR21666">
    <property type="entry name" value="PEPTIDASE-RELATED"/>
    <property type="match status" value="1"/>
</dbReference>
<dbReference type="GO" id="GO:0004222">
    <property type="term" value="F:metalloendopeptidase activity"/>
    <property type="evidence" value="ECO:0007669"/>
    <property type="project" value="TreeGrafter"/>
</dbReference>
<reference evidence="2 3" key="1">
    <citation type="submission" date="2019-10" db="EMBL/GenBank/DDBJ databases">
        <authorList>
            <person name="Nie G."/>
            <person name="Ming H."/>
            <person name="Yi B."/>
        </authorList>
    </citation>
    <scope>NUCLEOTIDE SEQUENCE [LARGE SCALE GENOMIC DNA]</scope>
    <source>
        <strain evidence="2 3">CFH 90414</strain>
    </source>
</reference>
<dbReference type="AlphaFoldDB" id="A0A6I2F836"/>
<dbReference type="CDD" id="cd12797">
    <property type="entry name" value="M23_peptidase"/>
    <property type="match status" value="1"/>
</dbReference>
<organism evidence="2 3">
    <name type="scientific">Agromyces agglutinans</name>
    <dbReference type="NCBI Taxonomy" id="2662258"/>
    <lineage>
        <taxon>Bacteria</taxon>
        <taxon>Bacillati</taxon>
        <taxon>Actinomycetota</taxon>
        <taxon>Actinomycetes</taxon>
        <taxon>Micrococcales</taxon>
        <taxon>Microbacteriaceae</taxon>
        <taxon>Agromyces</taxon>
    </lineage>
</organism>
<dbReference type="RefSeq" id="WP_153684409.1">
    <property type="nucleotide sequence ID" value="NZ_WJIF01000004.1"/>
</dbReference>
<evidence type="ECO:0000313" key="2">
    <source>
        <dbReference type="EMBL" id="MRG59937.1"/>
    </source>
</evidence>
<sequence length="244" mass="26108">MSIIVDFPLRGEGWMAVTTPAHRVPSHGTDLLGQRFAFDFVKVDRRRGVHVHPASAWQTETVGGRARDGYAWGEPIHAPFDGVVVAASDGLAEREWVNPFREFFRAARTAITFTPERIGEVLGNHVILQATDAPGLRRGAASASSGGAPGGATGDVYAGFAHLVPGSVAVSVGDRVATGDVLGRVGHTGNSTSPHLHFQLMDSPDLMRAEGIPCAFRAYEVERDGAWHPVADGVPGRRERLRFG</sequence>
<dbReference type="PANTHER" id="PTHR21666:SF270">
    <property type="entry name" value="MUREIN HYDROLASE ACTIVATOR ENVC"/>
    <property type="match status" value="1"/>
</dbReference>
<dbReference type="Gene3D" id="2.70.70.10">
    <property type="entry name" value="Glucose Permease (Domain IIA)"/>
    <property type="match status" value="1"/>
</dbReference>
<evidence type="ECO:0000313" key="3">
    <source>
        <dbReference type="Proteomes" id="UP000431080"/>
    </source>
</evidence>
<comment type="caution">
    <text evidence="2">The sequence shown here is derived from an EMBL/GenBank/DDBJ whole genome shotgun (WGS) entry which is preliminary data.</text>
</comment>
<dbReference type="InterPro" id="IPR011055">
    <property type="entry name" value="Dup_hybrid_motif"/>
</dbReference>
<dbReference type="Pfam" id="PF01551">
    <property type="entry name" value="Peptidase_M23"/>
    <property type="match status" value="1"/>
</dbReference>
<gene>
    <name evidence="2" type="ORF">GE115_08645</name>
</gene>
<feature type="domain" description="M23ase beta-sheet core" evidence="1">
    <location>
        <begin position="157"/>
        <end position="202"/>
    </location>
</feature>
<name>A0A6I2F836_9MICO</name>
<evidence type="ECO:0000259" key="1">
    <source>
        <dbReference type="Pfam" id="PF01551"/>
    </source>
</evidence>
<protein>
    <submittedName>
        <fullName evidence="2">Peptidoglycan DD-metalloendopeptidase family protein</fullName>
    </submittedName>
</protein>
<dbReference type="InterPro" id="IPR016047">
    <property type="entry name" value="M23ase_b-sheet_dom"/>
</dbReference>
<dbReference type="Proteomes" id="UP000431080">
    <property type="component" value="Unassembled WGS sequence"/>
</dbReference>
<dbReference type="EMBL" id="WJIF01000004">
    <property type="protein sequence ID" value="MRG59937.1"/>
    <property type="molecule type" value="Genomic_DNA"/>
</dbReference>
<dbReference type="InterPro" id="IPR050570">
    <property type="entry name" value="Cell_wall_metabolism_enzyme"/>
</dbReference>